<sequence length="206" mass="21776">MSTTDTTPDLATALPCEAGPELLPAALPLFQGGMLLDFHTGTTVEALMVERLGLDPEYAFGRVQTIFLDGHPVDDLNDKVHNGAVIALSAALPGLIGATMRKMGVLSSFRSGISHRNDEALTASGDGVFTLKLFNVILPEIGPGLLARGVNLPASRLVDRIAMLPTSFFESEPSIILEGRTVKIVPDMAGLPGVAADRLLHLVVKQ</sequence>
<gene>
    <name evidence="1" type="ORF">DPQ33_15595</name>
</gene>
<keyword evidence="2" id="KW-1185">Reference proteome</keyword>
<protein>
    <submittedName>
        <fullName evidence="1">Uncharacterized protein</fullName>
    </submittedName>
</protein>
<accession>A0A7M3MBA2</accession>
<dbReference type="AlphaFoldDB" id="A0A7M3MBA2"/>
<comment type="caution">
    <text evidence="1">The sequence shown here is derived from an EMBL/GenBank/DDBJ whole genome shotgun (WGS) entry which is preliminary data.</text>
</comment>
<dbReference type="RefSeq" id="WP_144304155.1">
    <property type="nucleotide sequence ID" value="NZ_QMIE01000017.1"/>
</dbReference>
<dbReference type="EMBL" id="QMIE01000017">
    <property type="protein sequence ID" value="TVM15385.1"/>
    <property type="molecule type" value="Genomic_DNA"/>
</dbReference>
<evidence type="ECO:0000313" key="1">
    <source>
        <dbReference type="EMBL" id="TVM15385.1"/>
    </source>
</evidence>
<organism evidence="1 2">
    <name type="scientific">Oceanidesulfovibrio indonesiensis</name>
    <dbReference type="NCBI Taxonomy" id="54767"/>
    <lineage>
        <taxon>Bacteria</taxon>
        <taxon>Pseudomonadati</taxon>
        <taxon>Thermodesulfobacteriota</taxon>
        <taxon>Desulfovibrionia</taxon>
        <taxon>Desulfovibrionales</taxon>
        <taxon>Desulfovibrionaceae</taxon>
        <taxon>Oceanidesulfovibrio</taxon>
    </lineage>
</organism>
<reference evidence="1 2" key="1">
    <citation type="submission" date="2018-06" db="EMBL/GenBank/DDBJ databases">
        <title>Complete genome of Desulfovibrio indonesiensis P37SLT.</title>
        <authorList>
            <person name="Crispim J.S."/>
            <person name="Vidigal P.M.P."/>
            <person name="Silva L.C.F."/>
            <person name="Laguardia C.N."/>
            <person name="Araujo L.C."/>
            <person name="Dias R.S."/>
            <person name="Sousa M.P."/>
            <person name="Paula S.O."/>
            <person name="Silva C."/>
        </authorList>
    </citation>
    <scope>NUCLEOTIDE SEQUENCE [LARGE SCALE GENOMIC DNA]</scope>
    <source>
        <strain evidence="1 2">P37SLT</strain>
    </source>
</reference>
<name>A0A7M3MBA2_9BACT</name>
<proteinExistence type="predicted"/>
<dbReference type="Proteomes" id="UP000448292">
    <property type="component" value="Unassembled WGS sequence"/>
</dbReference>
<dbReference type="OrthoDB" id="5396767at2"/>
<evidence type="ECO:0000313" key="2">
    <source>
        <dbReference type="Proteomes" id="UP000448292"/>
    </source>
</evidence>